<dbReference type="SUPFAM" id="SSF110849">
    <property type="entry name" value="ParB/Sulfiredoxin"/>
    <property type="match status" value="1"/>
</dbReference>
<dbReference type="Pfam" id="PF05869">
    <property type="entry name" value="Dam"/>
    <property type="match status" value="1"/>
</dbReference>
<accession>A0ABV7KDL3</accession>
<name>A0ABV7KDL3_9HYPH</name>
<dbReference type="RefSeq" id="WP_378221130.1">
    <property type="nucleotide sequence ID" value="NZ_JBHRTK010000012.1"/>
</dbReference>
<evidence type="ECO:0000256" key="1">
    <source>
        <dbReference type="SAM" id="MobiDB-lite"/>
    </source>
</evidence>
<evidence type="ECO:0000313" key="3">
    <source>
        <dbReference type="Proteomes" id="UP001595583"/>
    </source>
</evidence>
<dbReference type="Proteomes" id="UP001595583">
    <property type="component" value="Unassembled WGS sequence"/>
</dbReference>
<dbReference type="InterPro" id="IPR008593">
    <property type="entry name" value="Dam_MeTrfase"/>
</dbReference>
<sequence>MTDLVPIDKINISGGTQSRATLDQDTINDYRDALQAGATFPPVTVFYDGSHYWLADGFHRVHAHIMRRVSNIEAEVRQGTCRDAVLYSVGANASHGLRRTNADKRRAVETLLEDEEWGKWSDREIARRCGVDNSFVSRLRKAVTVDEPQSERTYTTKHGTVATMQVANIGKAPPSGITDQWRAEAADSLAGGREQSDPVAANRNAPCSRPHRADYSGDNEWYTPARFVEMARSVLGQIDVDPASNDHAQKTVKAATYYTAETNGLDKEWNGTVWMNPPFGRGVIALFIDKLVQEYGSGRTTEAIALVNNNTDTGWFNSLFNHSTAVCFVKGRIPFYSPTRPGGPGLPQGQAFAYFGLKPVRFFEVFSAVGNVVNMMKPAHAAHVDEDLPLVKEWLSKAAA</sequence>
<organism evidence="2 3">
    <name type="scientific">Aquamicrobium soli</name>
    <dbReference type="NCBI Taxonomy" id="1811518"/>
    <lineage>
        <taxon>Bacteria</taxon>
        <taxon>Pseudomonadati</taxon>
        <taxon>Pseudomonadota</taxon>
        <taxon>Alphaproteobacteria</taxon>
        <taxon>Hyphomicrobiales</taxon>
        <taxon>Phyllobacteriaceae</taxon>
        <taxon>Aquamicrobium</taxon>
    </lineage>
</organism>
<comment type="caution">
    <text evidence="2">The sequence shown here is derived from an EMBL/GenBank/DDBJ whole genome shotgun (WGS) entry which is preliminary data.</text>
</comment>
<reference evidence="3" key="1">
    <citation type="journal article" date="2019" name="Int. J. Syst. Evol. Microbiol.">
        <title>The Global Catalogue of Microorganisms (GCM) 10K type strain sequencing project: providing services to taxonomists for standard genome sequencing and annotation.</title>
        <authorList>
            <consortium name="The Broad Institute Genomics Platform"/>
            <consortium name="The Broad Institute Genome Sequencing Center for Infectious Disease"/>
            <person name="Wu L."/>
            <person name="Ma J."/>
        </authorList>
    </citation>
    <scope>NUCLEOTIDE SEQUENCE [LARGE SCALE GENOMIC DNA]</scope>
    <source>
        <strain evidence="3">KCTC 52165</strain>
    </source>
</reference>
<proteinExistence type="predicted"/>
<evidence type="ECO:0000313" key="2">
    <source>
        <dbReference type="EMBL" id="MFC3207194.1"/>
    </source>
</evidence>
<protein>
    <submittedName>
        <fullName evidence="2">DNA N-6-adenine-methyltransferase</fullName>
    </submittedName>
</protein>
<gene>
    <name evidence="2" type="ORF">ACFOHJ_13280</name>
</gene>
<keyword evidence="3" id="KW-1185">Reference proteome</keyword>
<dbReference type="InterPro" id="IPR036086">
    <property type="entry name" value="ParB/Sulfiredoxin_sf"/>
</dbReference>
<dbReference type="EMBL" id="JBHRTK010000012">
    <property type="protein sequence ID" value="MFC3207194.1"/>
    <property type="molecule type" value="Genomic_DNA"/>
</dbReference>
<feature type="region of interest" description="Disordered" evidence="1">
    <location>
        <begin position="186"/>
        <end position="212"/>
    </location>
</feature>